<dbReference type="GeneID" id="16045357"/>
<feature type="domain" description="YHYH" evidence="2">
    <location>
        <begin position="844"/>
        <end position="891"/>
    </location>
</feature>
<feature type="region of interest" description="Disordered" evidence="1">
    <location>
        <begin position="131"/>
        <end position="150"/>
    </location>
</feature>
<feature type="domain" description="YHYH" evidence="2">
    <location>
        <begin position="664"/>
        <end position="725"/>
    </location>
</feature>
<evidence type="ECO:0000313" key="4">
    <source>
        <dbReference type="Proteomes" id="UP000204294"/>
    </source>
</evidence>
<evidence type="ECO:0000259" key="2">
    <source>
        <dbReference type="Pfam" id="PF14240"/>
    </source>
</evidence>
<sequence length="1540" mass="166114">MARTVPGTGAVIEPIFDDVFGVKAVKVVNGGSGYDVADPPRLVITGCGIPTAEALLYPIIDEDSGKIVHVRVLDRGRGYDPLRLQIIPEQETPDVVTSFDFNRIWQSHPNSLTRGTFALDSNNDITDRLRIESDNHPKPTPFQTERVPGGGPLIDRNFDQTFILRAGKDVPFGIGRVEQKDKVTGILANGGLLHTPDWDTDGGTLPGFSIDTVKYPYVKSANEYDAITEGNVYYYHSSKTLEEFSLDNGVFDWGNIQQFTWNVKVEHDNVMLQVADLDETLGSVEVGRQCEEIGGEAQGSIAKIIRNGQGDITHVYLRAVGTENAFAEDDLVLGSNGFQFRVDAAPTVFTNGIFYIDFGPDAEEFGSFVPGQFYLAPENIQVQRNYLIRWNQSDASNQPSVDHPLGHPMQFSTTQDGLLNGGTLYYNSTGVSAAPAADYENEYQSIFIMNADETARIYYYCKNHRYMSGYTGHEGYMTLSSVVEEEEVTNDYYVGEFFKGQTTINPDDLISQYSGELLRTTLEDTGTGTGTNGGFNIGRHFRYATGSGNRHVAFRLDLRNVFTLDLEVIRGNETNGGELPDIGEDLRIFFSGTVYGSSVVAAYNDTSFDTIKTVTVGIPPDSRNENQLVYVYMLGADGSSFDHWGLRAVTYGGGDDDFARHPNGHSKIIGMSFDGYPIYGPFGYDSTGSVAREVSSYRLKTDAEMPGARPLVSTTGTVTYNITVSGGSFLFDGSTVPFVSLDRGKTYIFNQDDSSNNDQFLLISETDDGWHGTVPITIGDTNQLYAGQGISYYIDGSAVTYATYVSQFNAASQREIRFEVPVDAPRLLYLFAYSNAGYSIRSVQDKYLRGDLVEDYIYEEGLGTLDEYNGKFAVTPEYPNGTYAYFMTEDSSGNPVYPYAIGPKFYGTPLFEGDAVPQQQTILPTGAKGQVILNDTGQISYVKMSASGDNYFGAANARILGGQGTGATGSPIVQTITGLTLTSAGRQYATPPTVIFEGGGGQGAQGRADIDTLGKVTSISVADSGEFYQEPPYVLITGGGGLGAEAVARIDQGAVVGIDVTNPGEGYTSQPNVIFTKLVNLKRKTRARQAFNSSEIYLTGLVKDVAAADTEIFVDSTTAYPGSGDIILGTETISYTSKTDTKFSGLTRGVNFNYDQRVILDSGQDVNGVSTYQFNVGDRVIRRVENAGNKVAKVYDWNPSTKELLVTFEVDELAFIDGGIPSTEDAIVQFDAGVASSAPGGFLPHVVVNSVGDNIFLLTNPPSLLADRTFEDDDELDGAGDGIPDLVNTGTDYESQISLDGGIYSSLYGIEETVGGQNTTLFQVGDSVKDGSIPFKYANISAAGALSDGVEHNAVVYLYLDSDFSNGQNYSVNEIVTGSVSGVRGTVVSWDPSAQLLIVNGVVPFNTGNINIGVNGLLYEFSHNSTVVDFIIQNPGTNYSAVPTVAIENTGDIQCTATVNMTTAGDQVASITITNGGYGIEQTVDGSYNLHPTVTFTNDAGDSTGSGAVAQAVLGGERINGNGGASYRIKRIEYQTVIRS</sequence>
<protein>
    <recommendedName>
        <fullName evidence="2">YHYH domain-containing protein</fullName>
    </recommendedName>
</protein>
<organism evidence="3 4">
    <name type="scientific">Synechococcus phage S-IOM18</name>
    <dbReference type="NCBI Taxonomy" id="754039"/>
    <lineage>
        <taxon>Viruses</taxon>
        <taxon>Duplodnaviria</taxon>
        <taxon>Heunggongvirae</taxon>
        <taxon>Uroviricota</taxon>
        <taxon>Caudoviricetes</taxon>
        <taxon>Pantevenvirales</taxon>
        <taxon>Kyanoviridae</taxon>
        <taxon>Tefnutvirus</taxon>
        <taxon>Tefnutvirus siom18</taxon>
    </lineage>
</organism>
<proteinExistence type="predicted"/>
<accession>R9TQ10</accession>
<gene>
    <name evidence="3" type="ORF">SWYG_00067</name>
</gene>
<dbReference type="EMBL" id="HQ317383">
    <property type="protein sequence ID" value="AGN33579.1"/>
    <property type="molecule type" value="Genomic_DNA"/>
</dbReference>
<reference evidence="3 4" key="1">
    <citation type="submission" date="2010-09" db="EMBL/GenBank/DDBJ databases">
        <title>The Genome Sequence of Synechococcus phage S-IOM18.</title>
        <authorList>
            <consortium name="The Broad Institute Genome Sequencing Platform"/>
            <person name="Henn M.R."/>
            <person name="Clokie M."/>
            <person name="Levin J."/>
            <person name="Malboeuf C."/>
            <person name="Casali M."/>
            <person name="Russ C."/>
            <person name="Lennon N."/>
            <person name="Chapman S.B."/>
            <person name="Erlich R."/>
            <person name="Young S.K."/>
            <person name="Yandava C."/>
            <person name="Zeng Q."/>
            <person name="Fitzgerald M.F."/>
            <person name="Alvarado L."/>
            <person name="Anderson S."/>
            <person name="Berlin A."/>
            <person name="Chen Z."/>
            <person name="Freedman E."/>
            <person name="Gellesch M."/>
            <person name="Goldberg J."/>
            <person name="Green L."/>
            <person name="Griggs A."/>
            <person name="Gujja S."/>
            <person name="Heilman E.R."/>
            <person name="Heiman D."/>
            <person name="Hollinger A."/>
            <person name="Howarth C."/>
            <person name="Larson L."/>
            <person name="Mehta T."/>
            <person name="Neiman D."/>
            <person name="Pearson M."/>
            <person name="Roberts A."/>
            <person name="Ryan E."/>
            <person name="Saif S."/>
            <person name="Shea T."/>
            <person name="Shenoy N."/>
            <person name="Sisk P."/>
            <person name="Stolte C."/>
            <person name="Sykes S."/>
            <person name="White J."/>
            <person name="Haas B."/>
            <person name="Nusbaum C."/>
            <person name="Birren B."/>
        </authorList>
    </citation>
    <scope>NUCLEOTIDE SEQUENCE [LARGE SCALE GENOMIC DNA]</scope>
    <source>
        <strain evidence="3 4">S-IOM18</strain>
    </source>
</reference>
<dbReference type="KEGG" id="vg:16045357"/>
<dbReference type="Pfam" id="PF14240">
    <property type="entry name" value="YHYH"/>
    <property type="match status" value="2"/>
</dbReference>
<evidence type="ECO:0000313" key="3">
    <source>
        <dbReference type="EMBL" id="AGN33579.1"/>
    </source>
</evidence>
<dbReference type="RefSeq" id="YP_008126393.1">
    <property type="nucleotide sequence ID" value="NC_021536.1"/>
</dbReference>
<keyword evidence="4" id="KW-1185">Reference proteome</keyword>
<name>R9TQ10_9CAUD</name>
<dbReference type="Proteomes" id="UP000204294">
    <property type="component" value="Segment"/>
</dbReference>
<evidence type="ECO:0000256" key="1">
    <source>
        <dbReference type="SAM" id="MobiDB-lite"/>
    </source>
</evidence>
<dbReference type="InterPro" id="IPR025924">
    <property type="entry name" value="YHYH_dom"/>
</dbReference>